<dbReference type="RefSeq" id="WP_009537134.1">
    <property type="nucleotide sequence ID" value="NZ_JH414505.1"/>
</dbReference>
<dbReference type="GO" id="GO:0030288">
    <property type="term" value="C:outer membrane-bounded periplasmic space"/>
    <property type="evidence" value="ECO:0007669"/>
    <property type="project" value="TreeGrafter"/>
</dbReference>
<reference evidence="5 6" key="1">
    <citation type="submission" date="2011-08" db="EMBL/GenBank/DDBJ databases">
        <title>The Genome Sequence of Oribacterium sp. ACB7.</title>
        <authorList>
            <consortium name="The Broad Institute Genome Sequencing Platform"/>
            <person name="Earl A."/>
            <person name="Ward D."/>
            <person name="Feldgarden M."/>
            <person name="Gevers D."/>
            <person name="Sizova M."/>
            <person name="Hazen A."/>
            <person name="Epstein S."/>
            <person name="Young S.K."/>
            <person name="Zeng Q."/>
            <person name="Gargeya S."/>
            <person name="Fitzgerald M."/>
            <person name="Haas B."/>
            <person name="Abouelleil A."/>
            <person name="Alvarado L."/>
            <person name="Arachchi H.M."/>
            <person name="Berlin A."/>
            <person name="Brown A."/>
            <person name="Chapman S.B."/>
            <person name="Chen Z."/>
            <person name="Dunbar C."/>
            <person name="Freedman E."/>
            <person name="Gearin G."/>
            <person name="Gellesch M."/>
            <person name="Goldberg J."/>
            <person name="Griggs A."/>
            <person name="Gujja S."/>
            <person name="Heiman D."/>
            <person name="Howarth C."/>
            <person name="Larson L."/>
            <person name="Lui A."/>
            <person name="MacDonald P.J.P."/>
            <person name="Montmayeur A."/>
            <person name="Murphy C."/>
            <person name="Neiman D."/>
            <person name="Pearson M."/>
            <person name="Priest M."/>
            <person name="Roberts A."/>
            <person name="Saif S."/>
            <person name="Shea T."/>
            <person name="Shenoy N."/>
            <person name="Sisk P."/>
            <person name="Stolte C."/>
            <person name="Sykes S."/>
            <person name="Wortman J."/>
            <person name="Nusbaum C."/>
            <person name="Birren B."/>
        </authorList>
    </citation>
    <scope>NUCLEOTIDE SEQUENCE [LARGE SCALE GENOMIC DNA]</scope>
    <source>
        <strain evidence="5 6">ACB7</strain>
    </source>
</reference>
<dbReference type="PATRIC" id="fig|796944.3.peg.2099"/>
<dbReference type="Proteomes" id="UP000003527">
    <property type="component" value="Unassembled WGS sequence"/>
</dbReference>
<dbReference type="AlphaFoldDB" id="G9WWX9"/>
<protein>
    <recommendedName>
        <fullName evidence="4">Periplasmic binding protein domain-containing protein</fullName>
    </recommendedName>
</protein>
<proteinExistence type="inferred from homology"/>
<dbReference type="InterPro" id="IPR025997">
    <property type="entry name" value="SBP_2_dom"/>
</dbReference>
<dbReference type="InterPro" id="IPR028082">
    <property type="entry name" value="Peripla_BP_I"/>
</dbReference>
<dbReference type="PROSITE" id="PS51257">
    <property type="entry name" value="PROKAR_LIPOPROTEIN"/>
    <property type="match status" value="1"/>
</dbReference>
<organism evidence="5 6">
    <name type="scientific">Oribacterium asaccharolyticum ACB7</name>
    <dbReference type="NCBI Taxonomy" id="796944"/>
    <lineage>
        <taxon>Bacteria</taxon>
        <taxon>Bacillati</taxon>
        <taxon>Bacillota</taxon>
        <taxon>Clostridia</taxon>
        <taxon>Lachnospirales</taxon>
        <taxon>Lachnospiraceae</taxon>
        <taxon>Oribacterium</taxon>
    </lineage>
</organism>
<comment type="caution">
    <text evidence="5">The sequence shown here is derived from an EMBL/GenBank/DDBJ whole genome shotgun (WGS) entry which is preliminary data.</text>
</comment>
<evidence type="ECO:0000313" key="6">
    <source>
        <dbReference type="Proteomes" id="UP000003527"/>
    </source>
</evidence>
<dbReference type="SUPFAM" id="SSF53822">
    <property type="entry name" value="Periplasmic binding protein-like I"/>
    <property type="match status" value="1"/>
</dbReference>
<dbReference type="PANTHER" id="PTHR30036">
    <property type="entry name" value="D-XYLOSE-BINDING PERIPLASMIC PROTEIN"/>
    <property type="match status" value="1"/>
</dbReference>
<sequence>MKKIIAFTLVAGMLVALSGCGKTNQGADQTQKQADVKTEAEKAETTDKKSFNITWVSCSTESEFWQYQEIGMKNAVKDMEAEHGISINFTTVGPATEAETESYIRAFENAIASKPDAIISATQVPDSTRSISKEAMNMGIVVNFTNCGLETIDSTEYADCYNQYYTTISADVGDLAGKIMLEQLDAAGIPKKGIIAMEFSNVNPSLQPRMDNFKAYIEANSEIKVLDTLYNNNSLEQAQADIENQIATYGDQLIGVYGANNISGDGIALAVENAGIKDKVITIGVDSDPTEIKALENGTLDCIIVQDAYGQGYASLKNAVETLLQGKNPESEQKVTMAPEAVTTKNMKEEKYAALLNPSLLAK</sequence>
<dbReference type="EMBL" id="AFZD01000021">
    <property type="protein sequence ID" value="EHL09312.1"/>
    <property type="molecule type" value="Genomic_DNA"/>
</dbReference>
<feature type="chain" id="PRO_5039375039" description="Periplasmic binding protein domain-containing protein" evidence="3">
    <location>
        <begin position="19"/>
        <end position="363"/>
    </location>
</feature>
<evidence type="ECO:0000313" key="5">
    <source>
        <dbReference type="EMBL" id="EHL09312.1"/>
    </source>
</evidence>
<dbReference type="InterPro" id="IPR050555">
    <property type="entry name" value="Bact_Solute-Bind_Prot2"/>
</dbReference>
<evidence type="ECO:0000256" key="3">
    <source>
        <dbReference type="SAM" id="SignalP"/>
    </source>
</evidence>
<gene>
    <name evidence="5" type="ORF">HMPREF9624_01353</name>
</gene>
<feature type="domain" description="Periplasmic binding protein" evidence="4">
    <location>
        <begin position="55"/>
        <end position="327"/>
    </location>
</feature>
<evidence type="ECO:0000259" key="4">
    <source>
        <dbReference type="Pfam" id="PF13407"/>
    </source>
</evidence>
<keyword evidence="3" id="KW-0732">Signal</keyword>
<name>G9WWX9_9FIRM</name>
<comment type="subcellular location">
    <subcellularLocation>
        <location evidence="1">Cell envelope</location>
    </subcellularLocation>
</comment>
<dbReference type="HOGENOM" id="CLU_037628_3_3_9"/>
<dbReference type="Gene3D" id="3.40.50.2300">
    <property type="match status" value="2"/>
</dbReference>
<keyword evidence="6" id="KW-1185">Reference proteome</keyword>
<evidence type="ECO:0000256" key="2">
    <source>
        <dbReference type="ARBA" id="ARBA00007639"/>
    </source>
</evidence>
<accession>G9WWX9</accession>
<evidence type="ECO:0000256" key="1">
    <source>
        <dbReference type="ARBA" id="ARBA00004196"/>
    </source>
</evidence>
<feature type="signal peptide" evidence="3">
    <location>
        <begin position="1"/>
        <end position="18"/>
    </location>
</feature>
<dbReference type="GO" id="GO:0030246">
    <property type="term" value="F:carbohydrate binding"/>
    <property type="evidence" value="ECO:0007669"/>
    <property type="project" value="TreeGrafter"/>
</dbReference>
<comment type="similarity">
    <text evidence="2">Belongs to the bacterial solute-binding protein 2 family.</text>
</comment>
<dbReference type="PANTHER" id="PTHR30036:SF7">
    <property type="entry name" value="ABC TRANSPORTER PERIPLASMIC-BINDING PROTEIN YPHF"/>
    <property type="match status" value="1"/>
</dbReference>
<dbReference type="Pfam" id="PF13407">
    <property type="entry name" value="Peripla_BP_4"/>
    <property type="match status" value="1"/>
</dbReference>